<keyword evidence="8" id="KW-0012">Acyltransferase</keyword>
<dbReference type="CDD" id="cd05195">
    <property type="entry name" value="enoyl_red"/>
    <property type="match status" value="1"/>
</dbReference>
<evidence type="ECO:0000256" key="9">
    <source>
        <dbReference type="PROSITE-ProRule" id="PRU01363"/>
    </source>
</evidence>
<evidence type="ECO:0000256" key="10">
    <source>
        <dbReference type="SAM" id="MobiDB-lite"/>
    </source>
</evidence>
<protein>
    <submittedName>
        <fullName evidence="14">Polyketide synthase</fullName>
    </submittedName>
</protein>
<keyword evidence="6" id="KW-0443">Lipid metabolism</keyword>
<feature type="compositionally biased region" description="Basic and acidic residues" evidence="10">
    <location>
        <begin position="1"/>
        <end position="10"/>
    </location>
</feature>
<dbReference type="InterPro" id="IPR014031">
    <property type="entry name" value="Ketoacyl_synth_C"/>
</dbReference>
<dbReference type="CDD" id="cd00833">
    <property type="entry name" value="PKS"/>
    <property type="match status" value="1"/>
</dbReference>
<feature type="active site" description="Proton acceptor; for dehydratase activity" evidence="9">
    <location>
        <position position="983"/>
    </location>
</feature>
<dbReference type="Proteomes" id="UP000193247">
    <property type="component" value="Unassembled WGS sequence"/>
</dbReference>
<dbReference type="InterPro" id="IPR042104">
    <property type="entry name" value="PKS_dehydratase_sf"/>
</dbReference>
<proteinExistence type="predicted"/>
<gene>
    <name evidence="14" type="ORF">B8W66_12915</name>
</gene>
<dbReference type="Gene3D" id="3.30.70.3290">
    <property type="match status" value="1"/>
</dbReference>
<dbReference type="PROSITE" id="PS52004">
    <property type="entry name" value="KS3_2"/>
    <property type="match status" value="1"/>
</dbReference>
<dbReference type="SUPFAM" id="SSF50129">
    <property type="entry name" value="GroES-like"/>
    <property type="match status" value="1"/>
</dbReference>
<dbReference type="SUPFAM" id="SSF47336">
    <property type="entry name" value="ACP-like"/>
    <property type="match status" value="1"/>
</dbReference>
<dbReference type="InterPro" id="IPR049552">
    <property type="entry name" value="PKS_DH_N"/>
</dbReference>
<dbReference type="PROSITE" id="PS00606">
    <property type="entry name" value="KS3_1"/>
    <property type="match status" value="1"/>
</dbReference>
<keyword evidence="4" id="KW-0808">Transferase</keyword>
<dbReference type="SMART" id="SM00827">
    <property type="entry name" value="PKS_AT"/>
    <property type="match status" value="1"/>
</dbReference>
<sequence>MASHQRHEEEQLTVTTSAEGADQQSEKLFRYLKKVAVELDEARARLREYEQRATEPIAVVGIGCRFPGGVDTPDELWEVVSEGRDLVSEFPTDRGWDVEGLYDPDPDAEGKTYTRHGAFLEDATGFDAGFFGIAPSEVLAMDPQQRLILEVSWEALEHAGIDPLSLRGSATGVFTGIFAASYGNRDTGGLQGYGLTGTSISVASGRVSYVLGLEGPAVSVDTACSSSLVAIHYAMGALRSGECDLALAGGVTVMGLPSIFVGFSRQRGLAPDGRCKAFAGAADGTGWGEGAGVVVLERLSDARRLGHSVLAVVRGSAINQDGASNGLTAPSGPAQQRVIRAALANAGLASADVDVVEAHGTATTLGDPIEAQALLATYGQGRPSERPLWLGSIKSNMGHTQAAAGVAGVIKVIQAMRHEVMPATLHVDEPSPRVDWESGAVSLLTEARDWPAQGRPRRAGVSSFGISGTNAHVILEQAPVPAPVEVGESVTGESGESGLSVLPWVISARSAEALTAQAGRLLAHVQADPQLDPVDVGYSLARRSVFDHRAVVVGADRQALLTGLAGVSNGDPGAGVVIGQAGSVDKTVVVFPGQGSQRLGMGRELYAQLPAFAEAFDAVADELDRHLRLPLREVLWGADKDLLDSTEFAQPALFAVEVALFAVLRRWGVQPDFVMGHSVGELSAAHVAGVLTLADAAMLVAARGRLMQALPAGGAMVAIAAAEEEVLPSLGEGVGIAAINAPKSVVVSGARVAVSAIADRFAAQGRRTHQLAVSHAFHSPLMEPMLKEFAQIADRVQTREPQIGLVSNVTGELAGADTDFGSAQYWVEHVRRPVRFSDSIRHLETLGASHFVEVGPGSGLTGSIEQSLSPAEAVVVSMLGKDRPEVPSALGAAGQLFATGVGVDWSAVFAGSGGRRVELPTYAFQRRRFWEIPGGDGPADAAGLGLGATEHALLGAVLERPDSGGVVLTGRLSLSDQPWLADHVVSGVVLFPGAGFVELVIRAGDEVGCGVVEELVLAAPLVLHPGVGVQVQVVVGAADEAGSRAVSVYSRGDQSDGDWLLHAMGTLGVNAPEARAASTDLSVWPPEGAESIDISDGYERLAARGYAYGKAFQGLVSAWKRESELFAEVVAPVEAGVVVDGMGMHPAVLDAVLHALGLALENTEAATQTMLPFCWRGVSLHAGGAGRLRARLASAGADAILVEVADAEGLPVLTVDALVTRAMSAEQLRAAVNAAGRGSEQGPLEVVWSPIPLNDNSIDPSDQPAVLSWQEFCDANDAAGARVNGNGASADDAAVVVWECDAAREDVVGSAYAATHAALQVLQSWLGSDRAGTLVVLTHGGVALAGEDVSDLGAAAVWGLVRSAQAEQPGRIVLIDTDATVDVAALAGVGEAQLLVRRGVVHNARLAPAPPMLALPADASAWRLAAGGGGTLEDLVLQPCPEAKAPLQAGQVRVAVAAVGVNFRDVVAALGMYPGQAPALGAEGAGTVLEIGPEVTGVAVGDAVMGFLGGAGPLAVVDQQLVAKVPHGWSFAQAAAVPVVFLTALFGLADLAAIKAGESVLIHAGTGGVGMAAVQLARHWGVEVFVTASRGKWDTLRAMGFDDDHIGDSRTLDFEEKFLAVTEGRGVDVVLDSLAGEFVDASLRLLVRGGRFLEMGKTDIRDAQKIAANYPGVWYRAFDLSEAGPVRMQEMLDEVRELFDTQVLHRLPVTTWDVRCAPAAFRFMSQARHIGKVVLTMPSALADGLADGTVLITGATGMVGAVLARHMVNAYRVRHVVLASRRGDRAEGAAELAAELMDAGAKVQVVACDVADRDAVVGLFAQLAREWPPVRGVIHAAGVVDDAVIASLTADRVDTVLRAKVDAAWNLHEATRDLDLSMFALCSSIAATVGSPGQGNYSAANAFLDGLAAHRQAAGLAGVSLAWGLWEQTSTITAHLSERDLARMSRSGLAGMSAEQALELFDAALTVDHALMVATRLDRAALDARAQAGGLPALFSGLVRRTRRRKIDDTGDAAQSKSALAQRLQGLTSDEQHVLLVGIVCAQAAAVLGRSAAEDVDSDTAFQDLGFDSLTAVELRNRLKNATGLTLPPTVILDHPTPTAVASHIAQQISESNNRESDEEKGRLPEPDEDKVSVHS</sequence>
<accession>A0A1X2LU27</accession>
<dbReference type="InterPro" id="IPR001227">
    <property type="entry name" value="Ac_transferase_dom_sf"/>
</dbReference>
<dbReference type="FunFam" id="3.40.47.10:FF:000019">
    <property type="entry name" value="Polyketide synthase type I"/>
    <property type="match status" value="1"/>
</dbReference>
<evidence type="ECO:0000313" key="14">
    <source>
        <dbReference type="EMBL" id="OSC40422.1"/>
    </source>
</evidence>
<dbReference type="Gene3D" id="3.40.47.10">
    <property type="match status" value="1"/>
</dbReference>
<evidence type="ECO:0000256" key="3">
    <source>
        <dbReference type="ARBA" id="ARBA00022553"/>
    </source>
</evidence>
<dbReference type="Gene3D" id="3.40.50.720">
    <property type="entry name" value="NAD(P)-binding Rossmann-like Domain"/>
    <property type="match status" value="1"/>
</dbReference>
<dbReference type="InterPro" id="IPR006162">
    <property type="entry name" value="Ppantetheine_attach_site"/>
</dbReference>
<dbReference type="InterPro" id="IPR057326">
    <property type="entry name" value="KR_dom"/>
</dbReference>
<dbReference type="InterPro" id="IPR049900">
    <property type="entry name" value="PKS_mFAS_DH"/>
</dbReference>
<dbReference type="SMART" id="SM00829">
    <property type="entry name" value="PKS_ER"/>
    <property type="match status" value="1"/>
</dbReference>
<dbReference type="Gene3D" id="3.10.129.110">
    <property type="entry name" value="Polyketide synthase dehydratase"/>
    <property type="match status" value="1"/>
</dbReference>
<dbReference type="FunFam" id="3.10.129.110:FF:000003">
    <property type="entry name" value="Probable polyketide synthase pks1"/>
    <property type="match status" value="1"/>
</dbReference>
<dbReference type="Gene3D" id="6.10.40.10">
    <property type="match status" value="1"/>
</dbReference>
<dbReference type="Pfam" id="PF14765">
    <property type="entry name" value="PS-DH"/>
    <property type="match status" value="1"/>
</dbReference>
<dbReference type="InterPro" id="IPR014043">
    <property type="entry name" value="Acyl_transferase_dom"/>
</dbReference>
<dbReference type="GO" id="GO:0006633">
    <property type="term" value="P:fatty acid biosynthetic process"/>
    <property type="evidence" value="ECO:0007669"/>
    <property type="project" value="InterPro"/>
</dbReference>
<dbReference type="InterPro" id="IPR020843">
    <property type="entry name" value="ER"/>
</dbReference>
<dbReference type="SMR" id="A0A1X2LU27"/>
<dbReference type="GO" id="GO:0016491">
    <property type="term" value="F:oxidoreductase activity"/>
    <property type="evidence" value="ECO:0007669"/>
    <property type="project" value="InterPro"/>
</dbReference>
<dbReference type="Pfam" id="PF08240">
    <property type="entry name" value="ADH_N"/>
    <property type="match status" value="1"/>
</dbReference>
<dbReference type="InterPro" id="IPR016035">
    <property type="entry name" value="Acyl_Trfase/lysoPLipase"/>
</dbReference>
<dbReference type="SUPFAM" id="SSF55048">
    <property type="entry name" value="Probable ACP-binding domain of malonyl-CoA ACP transacylase"/>
    <property type="match status" value="1"/>
</dbReference>
<feature type="active site" description="Proton donor; for dehydratase activity" evidence="9">
    <location>
        <position position="1150"/>
    </location>
</feature>
<evidence type="ECO:0000256" key="1">
    <source>
        <dbReference type="ARBA" id="ARBA00005189"/>
    </source>
</evidence>
<dbReference type="InterPro" id="IPR020806">
    <property type="entry name" value="PKS_PP-bd"/>
</dbReference>
<dbReference type="InterPro" id="IPR016039">
    <property type="entry name" value="Thiolase-like"/>
</dbReference>
<comment type="caution">
    <text evidence="14">The sequence shown here is derived from an EMBL/GenBank/DDBJ whole genome shotgun (WGS) entry which is preliminary data.</text>
</comment>
<dbReference type="CDD" id="cd08956">
    <property type="entry name" value="KR_3_FAS_SDR_x"/>
    <property type="match status" value="1"/>
</dbReference>
<dbReference type="PROSITE" id="PS00012">
    <property type="entry name" value="PHOSPHOPANTETHEINE"/>
    <property type="match status" value="1"/>
</dbReference>
<feature type="domain" description="PKS/mFAS DH" evidence="13">
    <location>
        <begin position="951"/>
        <end position="1229"/>
    </location>
</feature>
<organism evidence="14 15">
    <name type="scientific">Mycobacterium decipiens</name>
    <dbReference type="NCBI Taxonomy" id="1430326"/>
    <lineage>
        <taxon>Bacteria</taxon>
        <taxon>Bacillati</taxon>
        <taxon>Actinomycetota</taxon>
        <taxon>Actinomycetes</taxon>
        <taxon>Mycobacteriales</taxon>
        <taxon>Mycobacteriaceae</taxon>
        <taxon>Mycobacterium</taxon>
    </lineage>
</organism>
<dbReference type="FunFam" id="1.10.1200.10:FF:000007">
    <property type="entry name" value="Probable polyketide synthase pks17"/>
    <property type="match status" value="1"/>
</dbReference>
<feature type="compositionally biased region" description="Basic and acidic residues" evidence="10">
    <location>
        <begin position="2113"/>
        <end position="2136"/>
    </location>
</feature>
<evidence type="ECO:0000259" key="13">
    <source>
        <dbReference type="PROSITE" id="PS52019"/>
    </source>
</evidence>
<dbReference type="GO" id="GO:0004315">
    <property type="term" value="F:3-oxoacyl-[acyl-carrier-protein] synthase activity"/>
    <property type="evidence" value="ECO:0007669"/>
    <property type="project" value="InterPro"/>
</dbReference>
<dbReference type="SUPFAM" id="SSF52151">
    <property type="entry name" value="FabD/lysophospholipase-like"/>
    <property type="match status" value="1"/>
</dbReference>
<dbReference type="InterPro" id="IPR013154">
    <property type="entry name" value="ADH-like_N"/>
</dbReference>
<dbReference type="Gene3D" id="3.90.180.10">
    <property type="entry name" value="Medium-chain alcohol dehydrogenases, catalytic domain"/>
    <property type="match status" value="1"/>
</dbReference>
<dbReference type="InterPro" id="IPR020841">
    <property type="entry name" value="PKS_Beta-ketoAc_synthase_dom"/>
</dbReference>
<evidence type="ECO:0000259" key="11">
    <source>
        <dbReference type="PROSITE" id="PS50075"/>
    </source>
</evidence>
<comment type="pathway">
    <text evidence="1">Lipid metabolism.</text>
</comment>
<keyword evidence="2" id="KW-0596">Phosphopantetheine</keyword>
<dbReference type="Pfam" id="PF21089">
    <property type="entry name" value="PKS_DH_N"/>
    <property type="match status" value="1"/>
</dbReference>
<dbReference type="EMBL" id="NCXP01000014">
    <property type="protein sequence ID" value="OSC40422.1"/>
    <property type="molecule type" value="Genomic_DNA"/>
</dbReference>
<dbReference type="Pfam" id="PF00698">
    <property type="entry name" value="Acyl_transf_1"/>
    <property type="match status" value="1"/>
</dbReference>
<dbReference type="InterPro" id="IPR036736">
    <property type="entry name" value="ACP-like_sf"/>
</dbReference>
<evidence type="ECO:0000313" key="15">
    <source>
        <dbReference type="Proteomes" id="UP000193247"/>
    </source>
</evidence>
<evidence type="ECO:0000256" key="4">
    <source>
        <dbReference type="ARBA" id="ARBA00022679"/>
    </source>
</evidence>
<keyword evidence="15" id="KW-1185">Reference proteome</keyword>
<feature type="region of interest" description="N-terminal hotdog fold" evidence="9">
    <location>
        <begin position="951"/>
        <end position="1074"/>
    </location>
</feature>
<keyword evidence="5" id="KW-0276">Fatty acid metabolism</keyword>
<dbReference type="InterPro" id="IPR013968">
    <property type="entry name" value="PKS_KR"/>
</dbReference>
<dbReference type="GO" id="GO:0031177">
    <property type="term" value="F:phosphopantetheine binding"/>
    <property type="evidence" value="ECO:0007669"/>
    <property type="project" value="InterPro"/>
</dbReference>
<dbReference type="InterPro" id="IPR036299">
    <property type="entry name" value="Polyketide_synth_docking_sf"/>
</dbReference>
<dbReference type="SUPFAM" id="SSF101173">
    <property type="entry name" value="Docking domain B of the erythromycin polyketide synthase (DEBS)"/>
    <property type="match status" value="1"/>
</dbReference>
<dbReference type="SMART" id="SM00825">
    <property type="entry name" value="PKS_KS"/>
    <property type="match status" value="1"/>
</dbReference>
<dbReference type="InterPro" id="IPR050091">
    <property type="entry name" value="PKS_NRPS_Biosynth_Enz"/>
</dbReference>
<dbReference type="InterPro" id="IPR009081">
    <property type="entry name" value="PP-bd_ACP"/>
</dbReference>
<dbReference type="InterPro" id="IPR049551">
    <property type="entry name" value="PKS_DH_C"/>
</dbReference>
<dbReference type="InterPro" id="IPR018201">
    <property type="entry name" value="Ketoacyl_synth_AS"/>
</dbReference>
<dbReference type="SUPFAM" id="SSF51735">
    <property type="entry name" value="NAD(P)-binding Rossmann-fold domains"/>
    <property type="match status" value="3"/>
</dbReference>
<evidence type="ECO:0000256" key="2">
    <source>
        <dbReference type="ARBA" id="ARBA00022450"/>
    </source>
</evidence>
<feature type="domain" description="Ketosynthase family 3 (KS3)" evidence="12">
    <location>
        <begin position="54"/>
        <end position="477"/>
    </location>
</feature>
<dbReference type="InterPro" id="IPR011032">
    <property type="entry name" value="GroES-like_sf"/>
</dbReference>
<dbReference type="SUPFAM" id="SSF53901">
    <property type="entry name" value="Thiolase-like"/>
    <property type="match status" value="1"/>
</dbReference>
<evidence type="ECO:0000259" key="12">
    <source>
        <dbReference type="PROSITE" id="PS52004"/>
    </source>
</evidence>
<reference evidence="14 15" key="1">
    <citation type="submission" date="2017-04" db="EMBL/GenBank/DDBJ databases">
        <title>The new phylogeny of genus Mycobacterium.</title>
        <authorList>
            <person name="Tortoli E."/>
            <person name="Trovato A."/>
            <person name="Cirillo D.M."/>
        </authorList>
    </citation>
    <scope>NUCLEOTIDE SEQUENCE [LARGE SCALE GENOMIC DNA]</scope>
    <source>
        <strain evidence="14 15">TBL 1200985</strain>
    </source>
</reference>
<dbReference type="SMART" id="SM00826">
    <property type="entry name" value="PKS_DH"/>
    <property type="match status" value="1"/>
</dbReference>
<dbReference type="SMART" id="SM00823">
    <property type="entry name" value="PKS_PP"/>
    <property type="match status" value="1"/>
</dbReference>
<dbReference type="Gene3D" id="1.10.1200.10">
    <property type="entry name" value="ACP-like"/>
    <property type="match status" value="1"/>
</dbReference>
<dbReference type="InterPro" id="IPR055123">
    <property type="entry name" value="SpnB-like_Rossmann"/>
</dbReference>
<feature type="region of interest" description="C-terminal hotdog fold" evidence="9">
    <location>
        <begin position="1089"/>
        <end position="1229"/>
    </location>
</feature>
<dbReference type="SMART" id="SM00822">
    <property type="entry name" value="PKS_KR"/>
    <property type="match status" value="1"/>
</dbReference>
<dbReference type="InterPro" id="IPR014030">
    <property type="entry name" value="Ketoacyl_synth_N"/>
</dbReference>
<dbReference type="Pfam" id="PF02801">
    <property type="entry name" value="Ketoacyl-synt_C"/>
    <property type="match status" value="1"/>
</dbReference>
<dbReference type="STRING" id="1430326.B8W66_12915"/>
<dbReference type="Pfam" id="PF16197">
    <property type="entry name" value="KAsynt_C_assoc"/>
    <property type="match status" value="1"/>
</dbReference>
<dbReference type="Pfam" id="PF00550">
    <property type="entry name" value="PP-binding"/>
    <property type="match status" value="1"/>
</dbReference>
<dbReference type="PROSITE" id="PS52019">
    <property type="entry name" value="PKS_MFAS_DH"/>
    <property type="match status" value="1"/>
</dbReference>
<dbReference type="FunFam" id="3.40.366.10:FF:000002">
    <property type="entry name" value="Probable polyketide synthase 2"/>
    <property type="match status" value="1"/>
</dbReference>
<name>A0A1X2LU27_9MYCO</name>
<keyword evidence="7" id="KW-0511">Multifunctional enzyme</keyword>
<dbReference type="Pfam" id="PF00109">
    <property type="entry name" value="ketoacyl-synt"/>
    <property type="match status" value="1"/>
</dbReference>
<dbReference type="Pfam" id="PF08659">
    <property type="entry name" value="KR"/>
    <property type="match status" value="1"/>
</dbReference>
<evidence type="ECO:0000256" key="8">
    <source>
        <dbReference type="ARBA" id="ARBA00023315"/>
    </source>
</evidence>
<evidence type="ECO:0000256" key="5">
    <source>
        <dbReference type="ARBA" id="ARBA00022832"/>
    </source>
</evidence>
<dbReference type="PANTHER" id="PTHR43775">
    <property type="entry name" value="FATTY ACID SYNTHASE"/>
    <property type="match status" value="1"/>
</dbReference>
<dbReference type="GO" id="GO:0004312">
    <property type="term" value="F:fatty acid synthase activity"/>
    <property type="evidence" value="ECO:0007669"/>
    <property type="project" value="TreeGrafter"/>
</dbReference>
<dbReference type="SMART" id="SM01294">
    <property type="entry name" value="PKS_PP_betabranch"/>
    <property type="match status" value="1"/>
</dbReference>
<feature type="region of interest" description="Disordered" evidence="10">
    <location>
        <begin position="2108"/>
        <end position="2136"/>
    </location>
</feature>
<dbReference type="Pfam" id="PF22953">
    <property type="entry name" value="SpnB_Rossmann"/>
    <property type="match status" value="1"/>
</dbReference>
<dbReference type="InterPro" id="IPR036291">
    <property type="entry name" value="NAD(P)-bd_dom_sf"/>
</dbReference>
<dbReference type="InterPro" id="IPR016036">
    <property type="entry name" value="Malonyl_transacylase_ACP-bd"/>
</dbReference>
<dbReference type="FunFam" id="3.40.50.720:FF:000381">
    <property type="entry name" value="Probable polyketide synthase pks17"/>
    <property type="match status" value="1"/>
</dbReference>
<evidence type="ECO:0000256" key="7">
    <source>
        <dbReference type="ARBA" id="ARBA00023268"/>
    </source>
</evidence>
<feature type="domain" description="Carrier" evidence="11">
    <location>
        <begin position="2034"/>
        <end position="2109"/>
    </location>
</feature>
<dbReference type="FunFam" id="3.90.180.10:FF:000032">
    <property type="entry name" value="Probable polyketide synthase pks1"/>
    <property type="match status" value="1"/>
</dbReference>
<keyword evidence="3" id="KW-0597">Phosphoprotein</keyword>
<evidence type="ECO:0000256" key="6">
    <source>
        <dbReference type="ARBA" id="ARBA00023098"/>
    </source>
</evidence>
<dbReference type="Pfam" id="PF13602">
    <property type="entry name" value="ADH_zinc_N_2"/>
    <property type="match status" value="1"/>
</dbReference>
<dbReference type="Gene3D" id="3.40.366.10">
    <property type="entry name" value="Malonyl-Coenzyme A Acyl Carrier Protein, domain 2"/>
    <property type="match status" value="1"/>
</dbReference>
<dbReference type="Gene3D" id="3.40.50.11460">
    <property type="match status" value="1"/>
</dbReference>
<dbReference type="InterPro" id="IPR020807">
    <property type="entry name" value="PKS_DH"/>
</dbReference>
<feature type="region of interest" description="Disordered" evidence="10">
    <location>
        <begin position="1"/>
        <end position="20"/>
    </location>
</feature>
<dbReference type="InterPro" id="IPR032821">
    <property type="entry name" value="PKS_assoc"/>
</dbReference>
<dbReference type="FunFam" id="3.40.50.720:FF:000209">
    <property type="entry name" value="Polyketide synthase Pks12"/>
    <property type="match status" value="1"/>
</dbReference>
<dbReference type="PANTHER" id="PTHR43775:SF51">
    <property type="entry name" value="INACTIVE PHENOLPHTHIOCEROL SYNTHESIS POLYKETIDE SYNTHASE TYPE I PKS1-RELATED"/>
    <property type="match status" value="1"/>
</dbReference>
<dbReference type="PROSITE" id="PS50075">
    <property type="entry name" value="CARRIER"/>
    <property type="match status" value="1"/>
</dbReference>